<dbReference type="PANTHER" id="PTHR11062">
    <property type="entry name" value="EXOSTOSIN HEPARAN SULFATE GLYCOSYLTRANSFERASE -RELATED"/>
    <property type="match status" value="1"/>
</dbReference>
<dbReference type="AlphaFoldDB" id="A0A8J5Y027"/>
<comment type="caution">
    <text evidence="6">The sequence shown here is derived from an EMBL/GenBank/DDBJ whole genome shotgun (WGS) entry which is preliminary data.</text>
</comment>
<keyword evidence="4" id="KW-0732">Signal</keyword>
<evidence type="ECO:0000259" key="5">
    <source>
        <dbReference type="PROSITE" id="PS50026"/>
    </source>
</evidence>
<feature type="chain" id="PRO_5035189127" description="EGF-like domain-containing protein" evidence="4">
    <location>
        <begin position="30"/>
        <end position="827"/>
    </location>
</feature>
<dbReference type="Pfam" id="PF03016">
    <property type="entry name" value="Exostosin_GT47"/>
    <property type="match status" value="1"/>
</dbReference>
<evidence type="ECO:0000256" key="1">
    <source>
        <dbReference type="ARBA" id="ARBA00010271"/>
    </source>
</evidence>
<dbReference type="InterPro" id="IPR004263">
    <property type="entry name" value="Exostosin"/>
</dbReference>
<proteinExistence type="inferred from homology"/>
<dbReference type="EMBL" id="JAGTXO010000003">
    <property type="protein sequence ID" value="KAG8468979.1"/>
    <property type="molecule type" value="Genomic_DNA"/>
</dbReference>
<feature type="domain" description="EGF-like" evidence="5">
    <location>
        <begin position="356"/>
        <end position="392"/>
    </location>
</feature>
<dbReference type="PANTHER" id="PTHR11062:SF376">
    <property type="entry name" value="EXOSTOSIN FAMILY PROTEIN"/>
    <property type="match status" value="1"/>
</dbReference>
<sequence>MAVAVAAQTGRRPMSAVLLALLPLSMGDGREWLVLPQQYAPWWDDLREPGGRVAPRTAAARACAPGCGAHGNCNLWTGECECPHNRHGLACERLVLPACRLDDGSVDVRLWMSDVLAHGVGASPYVGPLSCDCLRQALSLRHYLHIAPPNSVNWQRGRVSVICAAPRSRAPAAAGRSPGELGDVARARGAARKPKSAAADGTLGGGGDDAIDPWLTVERVLDAPHEMAWLALAVSFTHGETPDAVFAGLGSAFFRTGAARPAASLTQGEAVAPPAPHGRSRSSDGFHQTPRAVRSGDLGFRALAPRALCVARCGGHGACTLRLGTPVCECFAGARRTPSGSCEPTNRAAPTKGEHDGLACTKPHGRECAGAGKCDGNGFCRCDAGRWGVDCAHALDARGRPVVRASGARAFMHDLALERPHIFVYTLPPLLSTGPGFYADLYAAITLRLLESAYRTANPDEADYWWIPGPLRYGHTVDKLTYTRARWPYWNASAARRDGIARHITYAGWELDPGKIYAGPHTPVWRSGQGGLDEATEAQVHVASPERGWLSLSHNGMDDGVSSAHGRTRACLVCFQAGKDIVIPFKPGVIDVPRCAQLRARSIWSAAAPRRTSEGRDTIFFFAGSHPVSKANAARHARAPELAVYAPPHVREDIHALHNRTPGFKVVNSRAGPKVDPVEWMLRSQFCWVPPGQRYGDPRRHILSAPYGCIPVFTVPNARLTLDEVLPWRSMAVVVPRAELRNLPAILARYSERERERMRAQLRCAWPRLWFSSIYGGCFGERPEYDAFDALIATLRYRIRNASIVKPAHASSDDACAARDRPMRRGR</sequence>
<dbReference type="PROSITE" id="PS00022">
    <property type="entry name" value="EGF_1"/>
    <property type="match status" value="2"/>
</dbReference>
<protein>
    <recommendedName>
        <fullName evidence="5">EGF-like domain-containing protein</fullName>
    </recommendedName>
</protein>
<dbReference type="CDD" id="cd00055">
    <property type="entry name" value="EGF_Lam"/>
    <property type="match status" value="1"/>
</dbReference>
<dbReference type="PROSITE" id="PS50026">
    <property type="entry name" value="EGF_3"/>
    <property type="match status" value="1"/>
</dbReference>
<feature type="region of interest" description="Disordered" evidence="3">
    <location>
        <begin position="264"/>
        <end position="291"/>
    </location>
</feature>
<gene>
    <name evidence="6" type="ORF">KFE25_007497</name>
</gene>
<evidence type="ECO:0000313" key="6">
    <source>
        <dbReference type="EMBL" id="KAG8468979.1"/>
    </source>
</evidence>
<dbReference type="Proteomes" id="UP000751190">
    <property type="component" value="Unassembled WGS sequence"/>
</dbReference>
<keyword evidence="2" id="KW-0245">EGF-like domain</keyword>
<dbReference type="OrthoDB" id="1924787at2759"/>
<evidence type="ECO:0000256" key="2">
    <source>
        <dbReference type="PROSITE-ProRule" id="PRU00076"/>
    </source>
</evidence>
<dbReference type="InterPro" id="IPR002049">
    <property type="entry name" value="LE_dom"/>
</dbReference>
<dbReference type="OMA" id="CWVPPGQ"/>
<comment type="similarity">
    <text evidence="1">Belongs to the glycosyltransferase 47 family.</text>
</comment>
<feature type="disulfide bond" evidence="2">
    <location>
        <begin position="382"/>
        <end position="391"/>
    </location>
</feature>
<dbReference type="InterPro" id="IPR000742">
    <property type="entry name" value="EGF"/>
</dbReference>
<evidence type="ECO:0000313" key="7">
    <source>
        <dbReference type="Proteomes" id="UP000751190"/>
    </source>
</evidence>
<keyword evidence="2" id="KW-1015">Disulfide bond</keyword>
<reference evidence="6" key="1">
    <citation type="submission" date="2021-05" db="EMBL/GenBank/DDBJ databases">
        <title>The genome of the haptophyte Pavlova lutheri (Diacronema luteri, Pavlovales) - a model for lipid biosynthesis in eukaryotic algae.</title>
        <authorList>
            <person name="Hulatt C.J."/>
            <person name="Posewitz M.C."/>
        </authorList>
    </citation>
    <scope>NUCLEOTIDE SEQUENCE</scope>
    <source>
        <strain evidence="6">NIVA-4/92</strain>
    </source>
</reference>
<organism evidence="6 7">
    <name type="scientific">Diacronema lutheri</name>
    <name type="common">Unicellular marine alga</name>
    <name type="synonym">Monochrysis lutheri</name>
    <dbReference type="NCBI Taxonomy" id="2081491"/>
    <lineage>
        <taxon>Eukaryota</taxon>
        <taxon>Haptista</taxon>
        <taxon>Haptophyta</taxon>
        <taxon>Pavlovophyceae</taxon>
        <taxon>Pavlovales</taxon>
        <taxon>Pavlovaceae</taxon>
        <taxon>Diacronema</taxon>
    </lineage>
</organism>
<name>A0A8J5Y027_DIALT</name>
<evidence type="ECO:0000256" key="3">
    <source>
        <dbReference type="SAM" id="MobiDB-lite"/>
    </source>
</evidence>
<comment type="caution">
    <text evidence="2">Lacks conserved residue(s) required for the propagation of feature annotation.</text>
</comment>
<dbReference type="InterPro" id="IPR040911">
    <property type="entry name" value="Exostosin_GT47"/>
</dbReference>
<feature type="signal peptide" evidence="4">
    <location>
        <begin position="1"/>
        <end position="29"/>
    </location>
</feature>
<accession>A0A8J5Y027</accession>
<dbReference type="GO" id="GO:0016757">
    <property type="term" value="F:glycosyltransferase activity"/>
    <property type="evidence" value="ECO:0007669"/>
    <property type="project" value="InterPro"/>
</dbReference>
<keyword evidence="7" id="KW-1185">Reference proteome</keyword>
<evidence type="ECO:0000256" key="4">
    <source>
        <dbReference type="SAM" id="SignalP"/>
    </source>
</evidence>